<dbReference type="InterPro" id="IPR059226">
    <property type="entry name" value="Choice_anch_Q_dom"/>
</dbReference>
<dbReference type="SMART" id="SM00710">
    <property type="entry name" value="PbH1"/>
    <property type="match status" value="5"/>
</dbReference>
<dbReference type="InterPro" id="IPR022441">
    <property type="entry name" value="Para_beta_helix_rpt-2"/>
</dbReference>
<dbReference type="InterPro" id="IPR012334">
    <property type="entry name" value="Pectin_lyas_fold"/>
</dbReference>
<dbReference type="InterPro" id="IPR006626">
    <property type="entry name" value="PbH1"/>
</dbReference>
<reference evidence="3" key="1">
    <citation type="journal article" date="2019" name="Int. J. Syst. Evol. Microbiol.">
        <title>The Global Catalogue of Microorganisms (GCM) 10K type strain sequencing project: providing services to taxonomists for standard genome sequencing and annotation.</title>
        <authorList>
            <consortium name="The Broad Institute Genomics Platform"/>
            <consortium name="The Broad Institute Genome Sequencing Center for Infectious Disease"/>
            <person name="Wu L."/>
            <person name="Ma J."/>
        </authorList>
    </citation>
    <scope>NUCLEOTIDE SEQUENCE [LARGE SCALE GENOMIC DNA]</scope>
    <source>
        <strain evidence="3">KACC 11588</strain>
    </source>
</reference>
<evidence type="ECO:0000313" key="2">
    <source>
        <dbReference type="EMBL" id="MFC5568427.1"/>
    </source>
</evidence>
<gene>
    <name evidence="2" type="ORF">ACFPOC_18760</name>
</gene>
<proteinExistence type="predicted"/>
<dbReference type="InterPro" id="IPR039448">
    <property type="entry name" value="Beta_helix"/>
</dbReference>
<dbReference type="InterPro" id="IPR011050">
    <property type="entry name" value="Pectin_lyase_fold/virulence"/>
</dbReference>
<dbReference type="Gene3D" id="2.160.20.10">
    <property type="entry name" value="Single-stranded right-handed beta-helix, Pectin lyase-like"/>
    <property type="match status" value="1"/>
</dbReference>
<comment type="caution">
    <text evidence="2">The sequence shown here is derived from an EMBL/GenBank/DDBJ whole genome shotgun (WGS) entry which is preliminary data.</text>
</comment>
<dbReference type="Pfam" id="PF13229">
    <property type="entry name" value="Beta_helix"/>
    <property type="match status" value="1"/>
</dbReference>
<dbReference type="RefSeq" id="WP_209843645.1">
    <property type="nucleotide sequence ID" value="NZ_JAGGJP010000057.1"/>
</dbReference>
<dbReference type="NCBIfam" id="NF041518">
    <property type="entry name" value="choice_anch_Q"/>
    <property type="match status" value="1"/>
</dbReference>
<protein>
    <submittedName>
        <fullName evidence="2">Right-handed parallel beta-helix repeat-containing protein</fullName>
    </submittedName>
</protein>
<feature type="domain" description="Right handed beta helix" evidence="1">
    <location>
        <begin position="80"/>
        <end position="200"/>
    </location>
</feature>
<keyword evidence="3" id="KW-1185">Reference proteome</keyword>
<sequence>MTIYYVSASGGSSGDGSSGSPFRTIGQAMGSNLKPGDEVVVRAGTYAESVNITKDGSAAGYITLRAEVEGTAVIRPPSGSGNAISVNANYVTVQGFDVQGASADGLEGTGVHHVRVINNTFHGNGESGIQFNGSEFLHIEGNETWGNATSGWFSGISIYQNRNVSGDTTTTGFRTVIKNNVSHDNVTKSGAHTDGNGIIIDDFQSTQTSGHPSYTYPTLVEGNLVYENGGKGIQVTWSDYVTVRNNTAWHNNQDTANTGTWRGELSNAQSSNNTWVNNIAVADPSVDGDNTAIDNTSYGGYRNQNVTWANNLTFNGTPGQASVKTDGGNNAPTAAGGNKLGLDPQFVKAGSDFHLQADSPALDAGSAAHGLAATDLDGDDRTAGAVDLGAYEAGSGA</sequence>
<dbReference type="EMBL" id="JBHSNA010000059">
    <property type="protein sequence ID" value="MFC5568427.1"/>
    <property type="molecule type" value="Genomic_DNA"/>
</dbReference>
<feature type="non-terminal residue" evidence="2">
    <location>
        <position position="397"/>
    </location>
</feature>
<dbReference type="SUPFAM" id="SSF51126">
    <property type="entry name" value="Pectin lyase-like"/>
    <property type="match status" value="1"/>
</dbReference>
<accession>A0ABW0SHB9</accession>
<dbReference type="NCBIfam" id="TIGR03804">
    <property type="entry name" value="para_beta_helix"/>
    <property type="match status" value="1"/>
</dbReference>
<dbReference type="Proteomes" id="UP001596056">
    <property type="component" value="Unassembled WGS sequence"/>
</dbReference>
<organism evidence="2 3">
    <name type="scientific">Rubellimicrobium aerolatum</name>
    <dbReference type="NCBI Taxonomy" id="490979"/>
    <lineage>
        <taxon>Bacteria</taxon>
        <taxon>Pseudomonadati</taxon>
        <taxon>Pseudomonadota</taxon>
        <taxon>Alphaproteobacteria</taxon>
        <taxon>Rhodobacterales</taxon>
        <taxon>Roseobacteraceae</taxon>
        <taxon>Rubellimicrobium</taxon>
    </lineage>
</organism>
<evidence type="ECO:0000313" key="3">
    <source>
        <dbReference type="Proteomes" id="UP001596056"/>
    </source>
</evidence>
<name>A0ABW0SHB9_9RHOB</name>
<evidence type="ECO:0000259" key="1">
    <source>
        <dbReference type="Pfam" id="PF13229"/>
    </source>
</evidence>